<sequence>MSIRAVYLSEEMAIFEPVQDGMRSKKRKSHSLLRGNILLWKEGAHEMDIVALKRWLPVIWLPRFLLLSPC</sequence>
<keyword evidence="2" id="KW-1185">Reference proteome</keyword>
<evidence type="ECO:0000313" key="2">
    <source>
        <dbReference type="Proteomes" id="UP000248806"/>
    </source>
</evidence>
<dbReference type="Proteomes" id="UP000248806">
    <property type="component" value="Unassembled WGS sequence"/>
</dbReference>
<organism evidence="1 2">
    <name type="scientific">Thermosporothrix hazakensis</name>
    <dbReference type="NCBI Taxonomy" id="644383"/>
    <lineage>
        <taxon>Bacteria</taxon>
        <taxon>Bacillati</taxon>
        <taxon>Chloroflexota</taxon>
        <taxon>Ktedonobacteria</taxon>
        <taxon>Ktedonobacterales</taxon>
        <taxon>Thermosporotrichaceae</taxon>
        <taxon>Thermosporothrix</taxon>
    </lineage>
</organism>
<dbReference type="EMBL" id="QKUF01000001">
    <property type="protein sequence ID" value="PZW36055.1"/>
    <property type="molecule type" value="Genomic_DNA"/>
</dbReference>
<dbReference type="AlphaFoldDB" id="A0A326UDQ2"/>
<name>A0A326UDQ2_THEHA</name>
<proteinExistence type="predicted"/>
<gene>
    <name evidence="1" type="ORF">EI42_00225</name>
</gene>
<evidence type="ECO:0000313" key="1">
    <source>
        <dbReference type="EMBL" id="PZW36055.1"/>
    </source>
</evidence>
<protein>
    <submittedName>
        <fullName evidence="1">Uncharacterized protein</fullName>
    </submittedName>
</protein>
<reference evidence="1 2" key="1">
    <citation type="submission" date="2018-06" db="EMBL/GenBank/DDBJ databases">
        <title>Genomic Encyclopedia of Archaeal and Bacterial Type Strains, Phase II (KMG-II): from individual species to whole genera.</title>
        <authorList>
            <person name="Goeker M."/>
        </authorList>
    </citation>
    <scope>NUCLEOTIDE SEQUENCE [LARGE SCALE GENOMIC DNA]</scope>
    <source>
        <strain evidence="1 2">ATCC BAA-1881</strain>
    </source>
</reference>
<comment type="caution">
    <text evidence="1">The sequence shown here is derived from an EMBL/GenBank/DDBJ whole genome shotgun (WGS) entry which is preliminary data.</text>
</comment>
<accession>A0A326UDQ2</accession>